<proteinExistence type="predicted"/>
<dbReference type="RefSeq" id="WP_170211898.1">
    <property type="nucleotide sequence ID" value="NZ_RBXO01000001.1"/>
</dbReference>
<reference evidence="1 2" key="1">
    <citation type="submission" date="2018-10" db="EMBL/GenBank/DDBJ databases">
        <title>Sequencing the genomes of 1000 actinobacteria strains.</title>
        <authorList>
            <person name="Klenk H.-P."/>
        </authorList>
    </citation>
    <scope>NUCLEOTIDE SEQUENCE [LARGE SCALE GENOMIC DNA]</scope>
    <source>
        <strain evidence="1 2">DSM 43800</strain>
    </source>
</reference>
<evidence type="ECO:0000313" key="1">
    <source>
        <dbReference type="EMBL" id="RKT55081.1"/>
    </source>
</evidence>
<comment type="caution">
    <text evidence="1">The sequence shown here is derived from an EMBL/GenBank/DDBJ whole genome shotgun (WGS) entry which is preliminary data.</text>
</comment>
<protein>
    <submittedName>
        <fullName evidence="1">Uncharacterized protein</fullName>
    </submittedName>
</protein>
<organism evidence="1 2">
    <name type="scientific">Saccharothrix australiensis</name>
    <dbReference type="NCBI Taxonomy" id="2072"/>
    <lineage>
        <taxon>Bacteria</taxon>
        <taxon>Bacillati</taxon>
        <taxon>Actinomycetota</taxon>
        <taxon>Actinomycetes</taxon>
        <taxon>Pseudonocardiales</taxon>
        <taxon>Pseudonocardiaceae</taxon>
        <taxon>Saccharothrix</taxon>
    </lineage>
</organism>
<dbReference type="Proteomes" id="UP000282084">
    <property type="component" value="Unassembled WGS sequence"/>
</dbReference>
<sequence length="55" mass="6520">MNDRHPEHEIDPAQVKWNVRLVVARLREHLNAACNHGLVESLRRDVPERRTAEER</sequence>
<name>A0A495W066_9PSEU</name>
<keyword evidence="2" id="KW-1185">Reference proteome</keyword>
<dbReference type="EMBL" id="RBXO01000001">
    <property type="protein sequence ID" value="RKT55081.1"/>
    <property type="molecule type" value="Genomic_DNA"/>
</dbReference>
<evidence type="ECO:0000313" key="2">
    <source>
        <dbReference type="Proteomes" id="UP000282084"/>
    </source>
</evidence>
<accession>A0A495W066</accession>
<dbReference type="AlphaFoldDB" id="A0A495W066"/>
<gene>
    <name evidence="1" type="ORF">C8E97_3737</name>
</gene>